<sequence>MRAEEAGEHVHLVLGWAEANGVSGHNAPSSAIHTHAAPDAAVGRPYTATAREGARSRWYKVSPLASGSGIEVRRAHRERASVVGDITGCPSAGAQNIPVTAVSGRLRSSTGGSR</sequence>
<protein>
    <submittedName>
        <fullName evidence="1">Uncharacterized protein</fullName>
    </submittedName>
</protein>
<dbReference type="Proteomes" id="UP000000657">
    <property type="component" value="Chromosome"/>
</dbReference>
<reference evidence="1 2" key="1">
    <citation type="journal article" date="2007" name="Genome Res.">
        <title>Genome characteristics of facultatively symbiotic Frankia sp. strains reflect host range and host plant biogeography.</title>
        <authorList>
            <person name="Normand P."/>
            <person name="Lapierre P."/>
            <person name="Tisa L.S."/>
            <person name="Gogarten J.P."/>
            <person name="Alloisio N."/>
            <person name="Bagnarol E."/>
            <person name="Bassi C.A."/>
            <person name="Berry A.M."/>
            <person name="Bickhart D.M."/>
            <person name="Choisne N."/>
            <person name="Couloux A."/>
            <person name="Cournoyer B."/>
            <person name="Cruveiller S."/>
            <person name="Daubin V."/>
            <person name="Demange N."/>
            <person name="Francino M.P."/>
            <person name="Goltsman E."/>
            <person name="Huang Y."/>
            <person name="Kopp O.R."/>
            <person name="Labarre L."/>
            <person name="Lapidus A."/>
            <person name="Lavire C."/>
            <person name="Marechal J."/>
            <person name="Martinez M."/>
            <person name="Mastronunzio J.E."/>
            <person name="Mullin B.C."/>
            <person name="Niemann J."/>
            <person name="Pujic P."/>
            <person name="Rawnsley T."/>
            <person name="Rouy Z."/>
            <person name="Schenowitz C."/>
            <person name="Sellstedt A."/>
            <person name="Tavares F."/>
            <person name="Tomkins J.P."/>
            <person name="Vallenet D."/>
            <person name="Valverde C."/>
            <person name="Wall L.G."/>
            <person name="Wang Y."/>
            <person name="Medigue C."/>
            <person name="Benson D.R."/>
        </authorList>
    </citation>
    <scope>NUCLEOTIDE SEQUENCE [LARGE SCALE GENOMIC DNA]</scope>
    <source>
        <strain evidence="2">DSM 45986 / CECT 9034 / ACN14a</strain>
    </source>
</reference>
<accession>Q0RFW5</accession>
<dbReference type="KEGG" id="fal:FRAAL4984"/>
<gene>
    <name evidence="1" type="ordered locus">FRAAL4984</name>
</gene>
<proteinExistence type="predicted"/>
<dbReference type="AlphaFoldDB" id="Q0RFW5"/>
<name>Q0RFW5_FRAAA</name>
<dbReference type="EMBL" id="CT573213">
    <property type="protein sequence ID" value="CAJ63625.1"/>
    <property type="molecule type" value="Genomic_DNA"/>
</dbReference>
<dbReference type="HOGENOM" id="CLU_2117437_0_0_11"/>
<evidence type="ECO:0000313" key="2">
    <source>
        <dbReference type="Proteomes" id="UP000000657"/>
    </source>
</evidence>
<keyword evidence="2" id="KW-1185">Reference proteome</keyword>
<dbReference type="STRING" id="326424.FRAAL4984"/>
<evidence type="ECO:0000313" key="1">
    <source>
        <dbReference type="EMBL" id="CAJ63625.1"/>
    </source>
</evidence>
<organism evidence="1 2">
    <name type="scientific">Frankia alni (strain DSM 45986 / CECT 9034 / ACN14a)</name>
    <dbReference type="NCBI Taxonomy" id="326424"/>
    <lineage>
        <taxon>Bacteria</taxon>
        <taxon>Bacillati</taxon>
        <taxon>Actinomycetota</taxon>
        <taxon>Actinomycetes</taxon>
        <taxon>Frankiales</taxon>
        <taxon>Frankiaceae</taxon>
        <taxon>Frankia</taxon>
    </lineage>
</organism>